<evidence type="ECO:0000313" key="1">
    <source>
        <dbReference type="EMBL" id="PAX52122.1"/>
    </source>
</evidence>
<dbReference type="Proteomes" id="UP000218238">
    <property type="component" value="Unassembled WGS sequence"/>
</dbReference>
<evidence type="ECO:0000313" key="2">
    <source>
        <dbReference type="Proteomes" id="UP000218238"/>
    </source>
</evidence>
<proteinExistence type="predicted"/>
<name>A0A2A2TEF7_9CYAN</name>
<dbReference type="EMBL" id="NTFS01000280">
    <property type="protein sequence ID" value="PAX52122.1"/>
    <property type="molecule type" value="Genomic_DNA"/>
</dbReference>
<protein>
    <submittedName>
        <fullName evidence="1">Uncharacterized protein</fullName>
    </submittedName>
</protein>
<comment type="caution">
    <text evidence="1">The sequence shown here is derived from an EMBL/GenBank/DDBJ whole genome shotgun (WGS) entry which is preliminary data.</text>
</comment>
<keyword evidence="2" id="KW-1185">Reference proteome</keyword>
<sequence length="70" mass="8185">MGLPTLRVIVLLSIRFEDFIFWKSLTEHNFLPLFAVVAGMRSQCNKKYLAVWELLDDIRSLEKCLEVQKA</sequence>
<accession>A0A2A2TEF7</accession>
<dbReference type="AlphaFoldDB" id="A0A2A2TEF7"/>
<reference evidence="1 2" key="1">
    <citation type="submission" date="2017-08" db="EMBL/GenBank/DDBJ databases">
        <title>Draft genome sequence of filamentous cyanobacterium Calothrix elsteri CCALA 953.</title>
        <authorList>
            <person name="Gagunashvili A.N."/>
            <person name="Elster J."/>
            <person name="Andresson O.S."/>
        </authorList>
    </citation>
    <scope>NUCLEOTIDE SEQUENCE [LARGE SCALE GENOMIC DNA]</scope>
    <source>
        <strain evidence="1 2">CCALA 953</strain>
    </source>
</reference>
<organism evidence="1 2">
    <name type="scientific">Brunnivagina elsteri CCALA 953</name>
    <dbReference type="NCBI Taxonomy" id="987040"/>
    <lineage>
        <taxon>Bacteria</taxon>
        <taxon>Bacillati</taxon>
        <taxon>Cyanobacteriota</taxon>
        <taxon>Cyanophyceae</taxon>
        <taxon>Nostocales</taxon>
        <taxon>Calotrichaceae</taxon>
        <taxon>Brunnivagina</taxon>
    </lineage>
</organism>
<gene>
    <name evidence="1" type="ORF">CK510_21030</name>
</gene>